<evidence type="ECO:0000256" key="6">
    <source>
        <dbReference type="PIRSR" id="PIRSR600821-50"/>
    </source>
</evidence>
<comment type="cofactor">
    <cofactor evidence="2 5 6">
        <name>pyridoxal 5'-phosphate</name>
        <dbReference type="ChEBI" id="CHEBI:597326"/>
    </cofactor>
</comment>
<dbReference type="STRING" id="1120918.SAMN05216249_101204"/>
<dbReference type="PRINTS" id="PR00992">
    <property type="entry name" value="ALARACEMASE"/>
</dbReference>
<feature type="domain" description="Alanine racemase C-terminal" evidence="9">
    <location>
        <begin position="246"/>
        <end position="374"/>
    </location>
</feature>
<keyword evidence="8" id="KW-0175">Coiled coil</keyword>
<dbReference type="SMART" id="SM01005">
    <property type="entry name" value="Ala_racemase_C"/>
    <property type="match status" value="1"/>
</dbReference>
<gene>
    <name evidence="10" type="ORF">SAMN05216249_101204</name>
</gene>
<evidence type="ECO:0000256" key="2">
    <source>
        <dbReference type="ARBA" id="ARBA00001933"/>
    </source>
</evidence>
<dbReference type="Gene3D" id="2.40.37.10">
    <property type="entry name" value="Lyase, Ornithine Decarboxylase, Chain A, domain 1"/>
    <property type="match status" value="1"/>
</dbReference>
<dbReference type="InterPro" id="IPR009006">
    <property type="entry name" value="Ala_racemase/Decarboxylase_C"/>
</dbReference>
<dbReference type="FunFam" id="2.40.37.10:FF:000006">
    <property type="entry name" value="Alanine racemase"/>
    <property type="match status" value="1"/>
</dbReference>
<evidence type="ECO:0000313" key="11">
    <source>
        <dbReference type="Proteomes" id="UP000198838"/>
    </source>
</evidence>
<dbReference type="AlphaFoldDB" id="A0A1I0V8B1"/>
<reference evidence="10 11" key="1">
    <citation type="submission" date="2016-10" db="EMBL/GenBank/DDBJ databases">
        <authorList>
            <person name="de Groot N.N."/>
        </authorList>
    </citation>
    <scope>NUCLEOTIDE SEQUENCE [LARGE SCALE GENOMIC DNA]</scope>
    <source>
        <strain evidence="10 11">DSM 5522</strain>
    </source>
</reference>
<dbReference type="CDD" id="cd00430">
    <property type="entry name" value="PLPDE_III_AR"/>
    <property type="match status" value="1"/>
</dbReference>
<comment type="catalytic activity">
    <reaction evidence="1 5">
        <text>L-alanine = D-alanine</text>
        <dbReference type="Rhea" id="RHEA:20249"/>
        <dbReference type="ChEBI" id="CHEBI:57416"/>
        <dbReference type="ChEBI" id="CHEBI:57972"/>
        <dbReference type="EC" id="5.1.1.1"/>
    </reaction>
</comment>
<dbReference type="SUPFAM" id="SSF51419">
    <property type="entry name" value="PLP-binding barrel"/>
    <property type="match status" value="1"/>
</dbReference>
<evidence type="ECO:0000256" key="3">
    <source>
        <dbReference type="ARBA" id="ARBA00022898"/>
    </source>
</evidence>
<dbReference type="GO" id="GO:0009252">
    <property type="term" value="P:peptidoglycan biosynthetic process"/>
    <property type="evidence" value="ECO:0007669"/>
    <property type="project" value="TreeGrafter"/>
</dbReference>
<dbReference type="OrthoDB" id="9813814at2"/>
<dbReference type="PANTHER" id="PTHR30511">
    <property type="entry name" value="ALANINE RACEMASE"/>
    <property type="match status" value="1"/>
</dbReference>
<evidence type="ECO:0000256" key="4">
    <source>
        <dbReference type="ARBA" id="ARBA00023235"/>
    </source>
</evidence>
<dbReference type="Proteomes" id="UP000198838">
    <property type="component" value="Unassembled WGS sequence"/>
</dbReference>
<feature type="binding site" evidence="5 7">
    <location>
        <position position="136"/>
    </location>
    <ligand>
        <name>substrate</name>
    </ligand>
</feature>
<evidence type="ECO:0000259" key="9">
    <source>
        <dbReference type="SMART" id="SM01005"/>
    </source>
</evidence>
<dbReference type="FunFam" id="3.20.20.10:FF:000002">
    <property type="entry name" value="Alanine racemase"/>
    <property type="match status" value="1"/>
</dbReference>
<feature type="modified residue" description="N6-(pyridoxal phosphate)lysine" evidence="5 6">
    <location>
        <position position="37"/>
    </location>
</feature>
<dbReference type="UniPathway" id="UPA00042">
    <property type="reaction ID" value="UER00497"/>
</dbReference>
<dbReference type="InterPro" id="IPR000821">
    <property type="entry name" value="Ala_racemase"/>
</dbReference>
<dbReference type="GO" id="GO:0005829">
    <property type="term" value="C:cytosol"/>
    <property type="evidence" value="ECO:0007669"/>
    <property type="project" value="TreeGrafter"/>
</dbReference>
<feature type="active site" description="Proton acceptor; specific for D-alanine" evidence="5">
    <location>
        <position position="37"/>
    </location>
</feature>
<dbReference type="RefSeq" id="WP_092869912.1">
    <property type="nucleotide sequence ID" value="NZ_FOJY01000001.1"/>
</dbReference>
<dbReference type="PANTHER" id="PTHR30511:SF0">
    <property type="entry name" value="ALANINE RACEMASE, CATABOLIC-RELATED"/>
    <property type="match status" value="1"/>
</dbReference>
<evidence type="ECO:0000256" key="1">
    <source>
        <dbReference type="ARBA" id="ARBA00000316"/>
    </source>
</evidence>
<protein>
    <recommendedName>
        <fullName evidence="5">Alanine racemase</fullName>
        <ecNumber evidence="5">5.1.1.1</ecNumber>
    </recommendedName>
</protein>
<feature type="active site" description="Proton acceptor; specific for L-alanine" evidence="5">
    <location>
        <position position="267"/>
    </location>
</feature>
<dbReference type="InterPro" id="IPR029066">
    <property type="entry name" value="PLP-binding_barrel"/>
</dbReference>
<dbReference type="GO" id="GO:0008784">
    <property type="term" value="F:alanine racemase activity"/>
    <property type="evidence" value="ECO:0007669"/>
    <property type="project" value="UniProtKB-UniRule"/>
</dbReference>
<dbReference type="EC" id="5.1.1.1" evidence="5"/>
<comment type="pathway">
    <text evidence="5">Amino-acid biosynthesis; D-alanine biosynthesis; D-alanine from L-alanine: step 1/1.</text>
</comment>
<comment type="similarity">
    <text evidence="5">Belongs to the alanine racemase family.</text>
</comment>
<dbReference type="Pfam" id="PF00842">
    <property type="entry name" value="Ala_racemase_C"/>
    <property type="match status" value="1"/>
</dbReference>
<accession>A0A1I0V8B1</accession>
<evidence type="ECO:0000313" key="10">
    <source>
        <dbReference type="EMBL" id="SFA72280.1"/>
    </source>
</evidence>
<dbReference type="InterPro" id="IPR011079">
    <property type="entry name" value="Ala_racemase_C"/>
</dbReference>
<evidence type="ECO:0000256" key="7">
    <source>
        <dbReference type="PIRSR" id="PIRSR600821-52"/>
    </source>
</evidence>
<keyword evidence="3 5" id="KW-0663">Pyridoxal phosphate</keyword>
<dbReference type="Gene3D" id="3.20.20.10">
    <property type="entry name" value="Alanine racemase"/>
    <property type="match status" value="1"/>
</dbReference>
<proteinExistence type="inferred from homology"/>
<dbReference type="EMBL" id="FOJY01000001">
    <property type="protein sequence ID" value="SFA72280.1"/>
    <property type="molecule type" value="Genomic_DNA"/>
</dbReference>
<sequence length="374" mass="42257">MNIKRTCAIVDLEAITHNMEEIKNNIEKETQIIAVIKTDAYGHGAVKLAEMFENYSYIWGYAVATADEALELRKNNIKKPILILGYVFPEDYDELIMNDVRLCVYDLDSAKLISKEAQRLGKAANIHIKTDTGMSRIGFQVNEESADIIKEISTLPNIVTEGLFTHFSKADEFDKTFMKQQIDNYKKMCKMLEEKGVEIKLKHCSNSAAIIEDKSINFNLVRAGIIIYGLWPSDEVNKNVLSLKPAMSLKSSIIHIKKLPKGRIISYGGTYETKKEETIATVSIGYGDGYPRSLSNKGYVLVNGQKAKIVGRICMDQMMIDITDLKDVKLYDTVTLLGNDKNETITMEELGELSGRFNYEFACNLGKRIPRIYI</sequence>
<evidence type="ECO:0000256" key="5">
    <source>
        <dbReference type="HAMAP-Rule" id="MF_01201"/>
    </source>
</evidence>
<dbReference type="InterPro" id="IPR001608">
    <property type="entry name" value="Ala_racemase_N"/>
</dbReference>
<organism evidence="10 11">
    <name type="scientific">Acetitomaculum ruminis DSM 5522</name>
    <dbReference type="NCBI Taxonomy" id="1120918"/>
    <lineage>
        <taxon>Bacteria</taxon>
        <taxon>Bacillati</taxon>
        <taxon>Bacillota</taxon>
        <taxon>Clostridia</taxon>
        <taxon>Lachnospirales</taxon>
        <taxon>Lachnospiraceae</taxon>
        <taxon>Acetitomaculum</taxon>
    </lineage>
</organism>
<keyword evidence="4 5" id="KW-0413">Isomerase</keyword>
<name>A0A1I0V8B1_9FIRM</name>
<dbReference type="GO" id="GO:0030632">
    <property type="term" value="P:D-alanine biosynthetic process"/>
    <property type="evidence" value="ECO:0007669"/>
    <property type="project" value="UniProtKB-UniRule"/>
</dbReference>
<feature type="coiled-coil region" evidence="8">
    <location>
        <begin position="12"/>
        <end position="39"/>
    </location>
</feature>
<dbReference type="SUPFAM" id="SSF50621">
    <property type="entry name" value="Alanine racemase C-terminal domain-like"/>
    <property type="match status" value="1"/>
</dbReference>
<dbReference type="NCBIfam" id="TIGR00492">
    <property type="entry name" value="alr"/>
    <property type="match status" value="1"/>
</dbReference>
<comment type="function">
    <text evidence="5">Catalyzes the interconversion of L-alanine and D-alanine. May also act on other amino acids.</text>
</comment>
<keyword evidence="11" id="KW-1185">Reference proteome</keyword>
<dbReference type="GO" id="GO:0030170">
    <property type="term" value="F:pyridoxal phosphate binding"/>
    <property type="evidence" value="ECO:0007669"/>
    <property type="project" value="UniProtKB-UniRule"/>
</dbReference>
<dbReference type="Pfam" id="PF01168">
    <property type="entry name" value="Ala_racemase_N"/>
    <property type="match status" value="1"/>
</dbReference>
<feature type="binding site" evidence="5 7">
    <location>
        <position position="315"/>
    </location>
    <ligand>
        <name>substrate</name>
    </ligand>
</feature>
<evidence type="ECO:0000256" key="8">
    <source>
        <dbReference type="SAM" id="Coils"/>
    </source>
</evidence>
<dbReference type="HAMAP" id="MF_01201">
    <property type="entry name" value="Ala_racemase"/>
    <property type="match status" value="1"/>
</dbReference>